<dbReference type="RefSeq" id="XP_015703074.1">
    <property type="nucleotide sequence ID" value="XM_015847285.1"/>
</dbReference>
<keyword evidence="2" id="KW-1185">Reference proteome</keyword>
<dbReference type="EMBL" id="KN293999">
    <property type="protein sequence ID" value="KGQ01560.1"/>
    <property type="molecule type" value="Genomic_DNA"/>
</dbReference>
<protein>
    <recommendedName>
        <fullName evidence="3">CCHC-type domain-containing protein</fullName>
    </recommendedName>
</protein>
<dbReference type="KEGG" id="pbl:PAAG_11686"/>
<sequence>MKKQYQDIFNVNEIEKQKCKRSTRRIQQADGGLTSEEAQSLLVESAEQLNIQLCQPPPTEPASRQRAPQRCSNCGTLRHTRIRCPQSRSFAGSHWLRNHRSASDLLQ</sequence>
<proteinExistence type="predicted"/>
<evidence type="ECO:0000313" key="2">
    <source>
        <dbReference type="Proteomes" id="UP000002059"/>
    </source>
</evidence>
<dbReference type="VEuPathDB" id="FungiDB:PAAG_11686"/>
<dbReference type="HOGENOM" id="CLU_191662_0_0_1"/>
<reference evidence="1 2" key="1">
    <citation type="journal article" date="2011" name="PLoS Genet.">
        <title>Comparative genomic analysis of human fungal pathogens causing paracoccidioidomycosis.</title>
        <authorList>
            <person name="Desjardins C.A."/>
            <person name="Champion M.D."/>
            <person name="Holder J.W."/>
            <person name="Muszewska A."/>
            <person name="Goldberg J."/>
            <person name="Bailao A.M."/>
            <person name="Brigido M.M."/>
            <person name="Ferreira M.E."/>
            <person name="Garcia A.M."/>
            <person name="Grynberg M."/>
            <person name="Gujja S."/>
            <person name="Heiman D.I."/>
            <person name="Henn M.R."/>
            <person name="Kodira C.D."/>
            <person name="Leon-Narvaez H."/>
            <person name="Longo L.V."/>
            <person name="Ma L.J."/>
            <person name="Malavazi I."/>
            <person name="Matsuo A.L."/>
            <person name="Morais F.V."/>
            <person name="Pereira M."/>
            <person name="Rodriguez-Brito S."/>
            <person name="Sakthikumar S."/>
            <person name="Salem-Izacc S.M."/>
            <person name="Sykes S.M."/>
            <person name="Teixeira M.M."/>
            <person name="Vallejo M.C."/>
            <person name="Walter M.E."/>
            <person name="Yandava C."/>
            <person name="Young S."/>
            <person name="Zeng Q."/>
            <person name="Zucker J."/>
            <person name="Felipe M.S."/>
            <person name="Goldman G.H."/>
            <person name="Haas B.J."/>
            <person name="McEwen J.G."/>
            <person name="Nino-Vega G."/>
            <person name="Puccia R."/>
            <person name="San-Blas G."/>
            <person name="Soares C.M."/>
            <person name="Birren B.W."/>
            <person name="Cuomo C.A."/>
        </authorList>
    </citation>
    <scope>NUCLEOTIDE SEQUENCE [LARGE SCALE GENOMIC DNA]</scope>
    <source>
        <strain evidence="2">ATCC MYA-826 / Pb01</strain>
    </source>
</reference>
<evidence type="ECO:0000313" key="1">
    <source>
        <dbReference type="EMBL" id="KGQ01560.1"/>
    </source>
</evidence>
<accession>A0A0A2V624</accession>
<dbReference type="GeneID" id="26970598"/>
<dbReference type="Proteomes" id="UP000002059">
    <property type="component" value="Partially assembled WGS sequence"/>
</dbReference>
<dbReference type="OrthoDB" id="4207287at2759"/>
<organism evidence="1 2">
    <name type="scientific">Paracoccidioides lutzii (strain ATCC MYA-826 / Pb01)</name>
    <name type="common">Paracoccidioides brasiliensis</name>
    <dbReference type="NCBI Taxonomy" id="502779"/>
    <lineage>
        <taxon>Eukaryota</taxon>
        <taxon>Fungi</taxon>
        <taxon>Dikarya</taxon>
        <taxon>Ascomycota</taxon>
        <taxon>Pezizomycotina</taxon>
        <taxon>Eurotiomycetes</taxon>
        <taxon>Eurotiomycetidae</taxon>
        <taxon>Onygenales</taxon>
        <taxon>Ajellomycetaceae</taxon>
        <taxon>Paracoccidioides</taxon>
    </lineage>
</organism>
<dbReference type="OMA" id="TEPASNC"/>
<gene>
    <name evidence="1" type="ORF">PAAG_11686</name>
</gene>
<name>A0A0A2V624_PARBA</name>
<dbReference type="AlphaFoldDB" id="A0A0A2V624"/>
<evidence type="ECO:0008006" key="3">
    <source>
        <dbReference type="Google" id="ProtNLM"/>
    </source>
</evidence>